<evidence type="ECO:0000259" key="2">
    <source>
        <dbReference type="Pfam" id="PF00582"/>
    </source>
</evidence>
<dbReference type="Gene3D" id="3.40.50.620">
    <property type="entry name" value="HUPs"/>
    <property type="match status" value="1"/>
</dbReference>
<dbReference type="Pfam" id="PF00582">
    <property type="entry name" value="Usp"/>
    <property type="match status" value="1"/>
</dbReference>
<dbReference type="Proteomes" id="UP001497525">
    <property type="component" value="Unassembled WGS sequence"/>
</dbReference>
<feature type="domain" description="UspA" evidence="2">
    <location>
        <begin position="33"/>
        <end position="180"/>
    </location>
</feature>
<comment type="caution">
    <text evidence="3">The sequence shown here is derived from an EMBL/GenBank/DDBJ whole genome shotgun (WGS) entry which is preliminary data.</text>
</comment>
<protein>
    <recommendedName>
        <fullName evidence="2">UspA domain-containing protein</fullName>
    </recommendedName>
</protein>
<dbReference type="InterPro" id="IPR006016">
    <property type="entry name" value="UspA"/>
</dbReference>
<dbReference type="EMBL" id="CAXLJL010000667">
    <property type="protein sequence ID" value="CAL5139827.1"/>
    <property type="molecule type" value="Genomic_DNA"/>
</dbReference>
<dbReference type="SUPFAM" id="SSF52402">
    <property type="entry name" value="Adenine nucleotide alpha hydrolases-like"/>
    <property type="match status" value="1"/>
</dbReference>
<evidence type="ECO:0000313" key="4">
    <source>
        <dbReference type="Proteomes" id="UP001497525"/>
    </source>
</evidence>
<name>A0AAV2TQX3_CALDB</name>
<dbReference type="PANTHER" id="PTHR46989">
    <property type="entry name" value="USP DOMAIN-CONTAINING PROTEIN"/>
    <property type="match status" value="1"/>
</dbReference>
<sequence length="188" mass="20469">MAEVASGEGQGTRISTSVSDETEETANLKGVTRRILMPVDGSEHSERAFNWYLENVMRPGDGLYLTHIVEPMSSGVNYSMASKSPALKEDFARHINKLVESGRNLRSKFLSRCEAQGLPASFTIHVGTKPGEHIVRLVQNKGANLVVVGNRGIGTMKRTFLGSVSDYILHNAGVPVLIVPPVKTPKKK</sequence>
<gene>
    <name evidence="3" type="ORF">CDAUBV1_LOCUS15028</name>
</gene>
<evidence type="ECO:0000256" key="1">
    <source>
        <dbReference type="SAM" id="MobiDB-lite"/>
    </source>
</evidence>
<dbReference type="AlphaFoldDB" id="A0AAV2TQX3"/>
<dbReference type="InterPro" id="IPR014729">
    <property type="entry name" value="Rossmann-like_a/b/a_fold"/>
</dbReference>
<accession>A0AAV2TQX3</accession>
<reference evidence="3" key="1">
    <citation type="submission" date="2024-06" db="EMBL/GenBank/DDBJ databases">
        <authorList>
            <person name="Liu X."/>
            <person name="Lenzi L."/>
            <person name="Haldenby T S."/>
            <person name="Uol C."/>
        </authorList>
    </citation>
    <scope>NUCLEOTIDE SEQUENCE</scope>
</reference>
<organism evidence="3 4">
    <name type="scientific">Calicophoron daubneyi</name>
    <name type="common">Rumen fluke</name>
    <name type="synonym">Paramphistomum daubneyi</name>
    <dbReference type="NCBI Taxonomy" id="300641"/>
    <lineage>
        <taxon>Eukaryota</taxon>
        <taxon>Metazoa</taxon>
        <taxon>Spiralia</taxon>
        <taxon>Lophotrochozoa</taxon>
        <taxon>Platyhelminthes</taxon>
        <taxon>Trematoda</taxon>
        <taxon>Digenea</taxon>
        <taxon>Plagiorchiida</taxon>
        <taxon>Pronocephalata</taxon>
        <taxon>Paramphistomoidea</taxon>
        <taxon>Paramphistomidae</taxon>
        <taxon>Calicophoron</taxon>
    </lineage>
</organism>
<dbReference type="PANTHER" id="PTHR46989:SF3">
    <property type="entry name" value="USPA DOMAIN-CONTAINING PROTEIN"/>
    <property type="match status" value="1"/>
</dbReference>
<evidence type="ECO:0000313" key="3">
    <source>
        <dbReference type="EMBL" id="CAL5139827.1"/>
    </source>
</evidence>
<feature type="region of interest" description="Disordered" evidence="1">
    <location>
        <begin position="1"/>
        <end position="26"/>
    </location>
</feature>
<dbReference type="PRINTS" id="PR01438">
    <property type="entry name" value="UNVRSLSTRESS"/>
</dbReference>
<proteinExistence type="predicted"/>
<dbReference type="InterPro" id="IPR006015">
    <property type="entry name" value="Universal_stress_UspA"/>
</dbReference>
<dbReference type="CDD" id="cd23659">
    <property type="entry name" value="USP_At3g01520-like"/>
    <property type="match status" value="1"/>
</dbReference>